<gene>
    <name evidence="7" type="primary">trmA</name>
    <name evidence="7" type="ORF">V3I05_05980</name>
</gene>
<dbReference type="Pfam" id="PF05958">
    <property type="entry name" value="tRNA_U5-meth_tr"/>
    <property type="match status" value="1"/>
</dbReference>
<dbReference type="EC" id="2.1.1.35" evidence="7"/>
<dbReference type="Gene3D" id="3.40.50.150">
    <property type="entry name" value="Vaccinia Virus protein VP39"/>
    <property type="match status" value="1"/>
</dbReference>
<evidence type="ECO:0000256" key="1">
    <source>
        <dbReference type="ARBA" id="ARBA00022603"/>
    </source>
</evidence>
<keyword evidence="3 5" id="KW-0949">S-adenosyl-L-methionine</keyword>
<feature type="active site" evidence="6">
    <location>
        <position position="343"/>
    </location>
</feature>
<evidence type="ECO:0000256" key="5">
    <source>
        <dbReference type="PROSITE-ProRule" id="PRU01024"/>
    </source>
</evidence>
<dbReference type="PANTHER" id="PTHR47790">
    <property type="entry name" value="TRNA/TMRNA (URACIL-C(5))-METHYLTRANSFERASE"/>
    <property type="match status" value="1"/>
</dbReference>
<dbReference type="EMBL" id="CP145316">
    <property type="protein sequence ID" value="XAM17239.1"/>
    <property type="molecule type" value="Genomic_DNA"/>
</dbReference>
<keyword evidence="8" id="KW-1185">Reference proteome</keyword>
<dbReference type="GO" id="GO:0032259">
    <property type="term" value="P:methylation"/>
    <property type="evidence" value="ECO:0007669"/>
    <property type="project" value="UniProtKB-KW"/>
</dbReference>
<evidence type="ECO:0000256" key="6">
    <source>
        <dbReference type="PROSITE-ProRule" id="PRU10015"/>
    </source>
</evidence>
<dbReference type="PANTHER" id="PTHR47790:SF2">
    <property type="entry name" value="TRNA_TMRNA (URACIL-C(5))-METHYLTRANSFERASE"/>
    <property type="match status" value="1"/>
</dbReference>
<feature type="binding site" evidence="5">
    <location>
        <position position="236"/>
    </location>
    <ligand>
        <name>S-adenosyl-L-methionine</name>
        <dbReference type="ChEBI" id="CHEBI:59789"/>
    </ligand>
</feature>
<keyword evidence="2 5" id="KW-0808">Transferase</keyword>
<name>A0ABZ3F5C7_9HELI</name>
<dbReference type="Proteomes" id="UP001434737">
    <property type="component" value="Chromosome"/>
</dbReference>
<dbReference type="HAMAP" id="MF_01011">
    <property type="entry name" value="RNA_methyltr_TrmA"/>
    <property type="match status" value="1"/>
</dbReference>
<dbReference type="SUPFAM" id="SSF53335">
    <property type="entry name" value="S-adenosyl-L-methionine-dependent methyltransferases"/>
    <property type="match status" value="1"/>
</dbReference>
<keyword evidence="1 5" id="KW-0489">Methyltransferase</keyword>
<dbReference type="InterPro" id="IPR029063">
    <property type="entry name" value="SAM-dependent_MTases_sf"/>
</dbReference>
<evidence type="ECO:0000313" key="7">
    <source>
        <dbReference type="EMBL" id="XAM17239.1"/>
    </source>
</evidence>
<comment type="similarity">
    <text evidence="5">Belongs to the class I-like SAM-binding methyltransferase superfamily. RNA M5U methyltransferase family.</text>
</comment>
<dbReference type="PROSITE" id="PS01230">
    <property type="entry name" value="TRMA_1"/>
    <property type="match status" value="1"/>
</dbReference>
<evidence type="ECO:0000256" key="3">
    <source>
        <dbReference type="ARBA" id="ARBA00022691"/>
    </source>
</evidence>
<dbReference type="Gene3D" id="2.40.50.1070">
    <property type="match status" value="1"/>
</dbReference>
<evidence type="ECO:0000256" key="2">
    <source>
        <dbReference type="ARBA" id="ARBA00022679"/>
    </source>
</evidence>
<accession>A0ABZ3F5C7</accession>
<dbReference type="GO" id="GO:0030697">
    <property type="term" value="F:tRNA (uracil(54)-C5)-methyltransferase activity, S-adenosyl methionine-dependent"/>
    <property type="evidence" value="ECO:0007669"/>
    <property type="project" value="UniProtKB-EC"/>
</dbReference>
<dbReference type="InterPro" id="IPR030390">
    <property type="entry name" value="MeTrfase_TrmA_AS"/>
</dbReference>
<dbReference type="InterPro" id="IPR010280">
    <property type="entry name" value="U5_MeTrfase_fam"/>
</dbReference>
<evidence type="ECO:0000313" key="8">
    <source>
        <dbReference type="Proteomes" id="UP001434737"/>
    </source>
</evidence>
<dbReference type="CDD" id="cd02440">
    <property type="entry name" value="AdoMet_MTases"/>
    <property type="match status" value="1"/>
</dbReference>
<protein>
    <submittedName>
        <fullName evidence="7">tRNA (Uridine(54)-C5)-methyltransferase TrmA</fullName>
        <ecNumber evidence="7">2.1.1.35</ecNumber>
    </submittedName>
</protein>
<dbReference type="NCBIfam" id="TIGR02143">
    <property type="entry name" value="trmA_only"/>
    <property type="match status" value="1"/>
</dbReference>
<dbReference type="PROSITE" id="PS51687">
    <property type="entry name" value="SAM_MT_RNA_M5U"/>
    <property type="match status" value="1"/>
</dbReference>
<dbReference type="InterPro" id="IPR011869">
    <property type="entry name" value="TrmA_MeTrfase"/>
</dbReference>
<feature type="active site" description="Nucleophile" evidence="5">
    <location>
        <position position="343"/>
    </location>
</feature>
<evidence type="ECO:0000256" key="4">
    <source>
        <dbReference type="ARBA" id="ARBA00022694"/>
    </source>
</evidence>
<feature type="binding site" evidence="5">
    <location>
        <position position="257"/>
    </location>
    <ligand>
        <name>S-adenosyl-L-methionine</name>
        <dbReference type="ChEBI" id="CHEBI:59789"/>
    </ligand>
</feature>
<feature type="binding site" evidence="5">
    <location>
        <position position="317"/>
    </location>
    <ligand>
        <name>S-adenosyl-L-methionine</name>
        <dbReference type="ChEBI" id="CHEBI:59789"/>
    </ligand>
</feature>
<feature type="binding site" evidence="5">
    <location>
        <position position="204"/>
    </location>
    <ligand>
        <name>S-adenosyl-L-methionine</name>
        <dbReference type="ChEBI" id="CHEBI:59789"/>
    </ligand>
</feature>
<reference evidence="7 8" key="1">
    <citation type="submission" date="2024-02" db="EMBL/GenBank/DDBJ databases">
        <title>Genome and pathogenicity analysis of Helicobacter mastomyrinus isolated from mice.</title>
        <authorList>
            <person name="Zhu L."/>
        </authorList>
    </citation>
    <scope>NUCLEOTIDE SEQUENCE [LARGE SCALE GENOMIC DNA]</scope>
    <source>
        <strain evidence="7 8">Hm-17</strain>
    </source>
</reference>
<proteinExistence type="inferred from homology"/>
<keyword evidence="4" id="KW-0819">tRNA processing</keyword>
<dbReference type="RefSeq" id="WP_295698831.1">
    <property type="nucleotide sequence ID" value="NZ_CP145316.1"/>
</dbReference>
<sequence length="387" mass="43984">MECAHFGICGGCNNTALSYKQQFEGKIAQTTQEFYPLLNKQNVRIESFDSLESGFRARAEWRIYHDNGTMHFAMSALESAHKVPITQCPILLPILQSLFPLLLDILQHNQILHHKLYACNLLCSMQDEVIITLIYHKHLDSLWEEAAQKAQYRLTKALNVPLHIVGRSKNQKCVLGKTYICESLSLLNGTYHYQYFKQEGAFSQPNPLINLKMLEFVASSLQKLYPKPICDALEIYCGSGNFTLILSAFFRKVLATEVVKSAIALLKDNMTQNHITNITPVRLNARESIQALCGERAFFRLKDVDIASFNIECVLIDPPRSGVGDKAILAFLQRFPSIIYISCNPSTLTQDLSILLQTHSIARFGLFDQFPYTHHRECVVILRKNLL</sequence>
<organism evidence="7 8">
    <name type="scientific">Helicobacter mastomyrinus</name>
    <dbReference type="NCBI Taxonomy" id="287948"/>
    <lineage>
        <taxon>Bacteria</taxon>
        <taxon>Pseudomonadati</taxon>
        <taxon>Campylobacterota</taxon>
        <taxon>Epsilonproteobacteria</taxon>
        <taxon>Campylobacterales</taxon>
        <taxon>Helicobacteraceae</taxon>
        <taxon>Helicobacter</taxon>
    </lineage>
</organism>